<organism evidence="1 2">
    <name type="scientific">Methanosarcina siciliae C2J</name>
    <dbReference type="NCBI Taxonomy" id="1434118"/>
    <lineage>
        <taxon>Archaea</taxon>
        <taxon>Methanobacteriati</taxon>
        <taxon>Methanobacteriota</taxon>
        <taxon>Stenosarchaea group</taxon>
        <taxon>Methanomicrobia</taxon>
        <taxon>Methanosarcinales</taxon>
        <taxon>Methanosarcinaceae</taxon>
        <taxon>Methanosarcina</taxon>
    </lineage>
</organism>
<dbReference type="PATRIC" id="fig|1434118.4.peg.5520"/>
<evidence type="ECO:0000313" key="1">
    <source>
        <dbReference type="EMBL" id="AKB38894.1"/>
    </source>
</evidence>
<dbReference type="RefSeq" id="WP_048185362.1">
    <property type="nucleotide sequence ID" value="NZ_CP009508.1"/>
</dbReference>
<dbReference type="EMBL" id="CP009508">
    <property type="protein sequence ID" value="AKB38894.1"/>
    <property type="molecule type" value="Genomic_DNA"/>
</dbReference>
<dbReference type="KEGG" id="msj:MSSAC_4304"/>
<gene>
    <name evidence="1" type="ORF">MSSAC_4304</name>
</gene>
<dbReference type="InterPro" id="IPR043900">
    <property type="entry name" value="DUF5788"/>
</dbReference>
<reference evidence="1 2" key="1">
    <citation type="submission" date="2014-07" db="EMBL/GenBank/DDBJ databases">
        <title>Methanogenic archaea and the global carbon cycle.</title>
        <authorList>
            <person name="Henriksen J.R."/>
            <person name="Luke J."/>
            <person name="Reinhart S."/>
            <person name="Benedict M.N."/>
            <person name="Youngblut N.D."/>
            <person name="Metcalf M.E."/>
            <person name="Whitaker R.J."/>
            <person name="Metcalf W.W."/>
        </authorList>
    </citation>
    <scope>NUCLEOTIDE SEQUENCE [LARGE SCALE GENOMIC DNA]</scope>
    <source>
        <strain evidence="1 2">C2J</strain>
    </source>
</reference>
<dbReference type="AlphaFoldDB" id="A0A0E3PTP2"/>
<dbReference type="Proteomes" id="UP000033123">
    <property type="component" value="Chromosome"/>
</dbReference>
<protein>
    <submittedName>
        <fullName evidence="1">Uncharacterized protein</fullName>
    </submittedName>
</protein>
<dbReference type="HOGENOM" id="CLU_127460_0_0_2"/>
<evidence type="ECO:0000313" key="2">
    <source>
        <dbReference type="Proteomes" id="UP000033123"/>
    </source>
</evidence>
<dbReference type="STRING" id="1434118.MSSAC_4304"/>
<proteinExistence type="predicted"/>
<dbReference type="GeneID" id="24874046"/>
<sequence length="157" mass="18324">MLKDENRTNETDAEYISYQERNKLLWSLRSEFAWAGKKIPECVEIDGEEYRLRDMVRDLGEKELSEPEEAAEIRALIPKLKERAKADEELLETEELTRVEAEALYEEAVGLLRAAMELKDKLEGKGGEKSVDEFKRMLNTQKVVDEKRFQELIKSLK</sequence>
<accession>A0A0E3PTP2</accession>
<dbReference type="Pfam" id="PF19101">
    <property type="entry name" value="DUF5788"/>
    <property type="match status" value="1"/>
</dbReference>
<name>A0A0E3PTP2_9EURY</name>